<dbReference type="EMBL" id="KQ982080">
    <property type="protein sequence ID" value="KYQ60389.1"/>
    <property type="molecule type" value="Genomic_DNA"/>
</dbReference>
<accession>A0A151XJ27</accession>
<protein>
    <submittedName>
        <fullName evidence="1">Uncharacterized protein</fullName>
    </submittedName>
</protein>
<name>A0A151XJ27_9HYME</name>
<proteinExistence type="predicted"/>
<dbReference type="AlphaFoldDB" id="A0A151XJ27"/>
<evidence type="ECO:0000313" key="2">
    <source>
        <dbReference type="Proteomes" id="UP000075809"/>
    </source>
</evidence>
<gene>
    <name evidence="1" type="ORF">ALC60_00797</name>
</gene>
<reference evidence="1 2" key="1">
    <citation type="submission" date="2015-09" db="EMBL/GenBank/DDBJ databases">
        <title>Trachymyrmex zeteki WGS genome.</title>
        <authorList>
            <person name="Nygaard S."/>
            <person name="Hu H."/>
            <person name="Boomsma J."/>
            <person name="Zhang G."/>
        </authorList>
    </citation>
    <scope>NUCLEOTIDE SEQUENCE [LARGE SCALE GENOMIC DNA]</scope>
    <source>
        <strain evidence="1">Tzet28-1</strain>
        <tissue evidence="1">Whole body</tissue>
    </source>
</reference>
<keyword evidence="2" id="KW-1185">Reference proteome</keyword>
<evidence type="ECO:0000313" key="1">
    <source>
        <dbReference type="EMBL" id="KYQ60389.1"/>
    </source>
</evidence>
<organism evidence="1 2">
    <name type="scientific">Mycetomoellerius zeteki</name>
    <dbReference type="NCBI Taxonomy" id="64791"/>
    <lineage>
        <taxon>Eukaryota</taxon>
        <taxon>Metazoa</taxon>
        <taxon>Ecdysozoa</taxon>
        <taxon>Arthropoda</taxon>
        <taxon>Hexapoda</taxon>
        <taxon>Insecta</taxon>
        <taxon>Pterygota</taxon>
        <taxon>Neoptera</taxon>
        <taxon>Endopterygota</taxon>
        <taxon>Hymenoptera</taxon>
        <taxon>Apocrita</taxon>
        <taxon>Aculeata</taxon>
        <taxon>Formicoidea</taxon>
        <taxon>Formicidae</taxon>
        <taxon>Myrmicinae</taxon>
        <taxon>Mycetomoellerius</taxon>
    </lineage>
</organism>
<sequence length="119" mass="13626">MQKTRMRYARSSQRLLTRTTAPVGALATSMNINYSDRDEMPRIPVLFLAQLVAPLFDRCRLQQPICKFARSLYLLMAGWKRVARIVTVEEDEGALEEERGKGVIENRERGRGLGFGRPQ</sequence>
<dbReference type="Proteomes" id="UP000075809">
    <property type="component" value="Unassembled WGS sequence"/>
</dbReference>